<keyword evidence="3" id="KW-1185">Reference proteome</keyword>
<name>A0AAD4M409_9AGAM</name>
<evidence type="ECO:0000313" key="3">
    <source>
        <dbReference type="Proteomes" id="UP001203297"/>
    </source>
</evidence>
<dbReference type="EMBL" id="WTXG01000015">
    <property type="protein sequence ID" value="KAI0301227.1"/>
    <property type="molecule type" value="Genomic_DNA"/>
</dbReference>
<proteinExistence type="predicted"/>
<gene>
    <name evidence="2" type="ORF">B0F90DRAFT_362121</name>
</gene>
<reference evidence="2" key="1">
    <citation type="journal article" date="2022" name="New Phytol.">
        <title>Evolutionary transition to the ectomycorrhizal habit in the genomes of a hyperdiverse lineage of mushroom-forming fungi.</title>
        <authorList>
            <person name="Looney B."/>
            <person name="Miyauchi S."/>
            <person name="Morin E."/>
            <person name="Drula E."/>
            <person name="Courty P.E."/>
            <person name="Kohler A."/>
            <person name="Kuo A."/>
            <person name="LaButti K."/>
            <person name="Pangilinan J."/>
            <person name="Lipzen A."/>
            <person name="Riley R."/>
            <person name="Andreopoulos W."/>
            <person name="He G."/>
            <person name="Johnson J."/>
            <person name="Nolan M."/>
            <person name="Tritt A."/>
            <person name="Barry K.W."/>
            <person name="Grigoriev I.V."/>
            <person name="Nagy L.G."/>
            <person name="Hibbett D."/>
            <person name="Henrissat B."/>
            <person name="Matheny P.B."/>
            <person name="Labbe J."/>
            <person name="Martin F.M."/>
        </authorList>
    </citation>
    <scope>NUCLEOTIDE SEQUENCE</scope>
    <source>
        <strain evidence="2">BPL690</strain>
    </source>
</reference>
<comment type="caution">
    <text evidence="2">The sequence shown here is derived from an EMBL/GenBank/DDBJ whole genome shotgun (WGS) entry which is preliminary data.</text>
</comment>
<dbReference type="AlphaFoldDB" id="A0AAD4M409"/>
<evidence type="ECO:0000256" key="1">
    <source>
        <dbReference type="SAM" id="MobiDB-lite"/>
    </source>
</evidence>
<protein>
    <submittedName>
        <fullName evidence="2">Uncharacterized protein</fullName>
    </submittedName>
</protein>
<evidence type="ECO:0000313" key="2">
    <source>
        <dbReference type="EMBL" id="KAI0301227.1"/>
    </source>
</evidence>
<feature type="compositionally biased region" description="Polar residues" evidence="1">
    <location>
        <begin position="1"/>
        <end position="15"/>
    </location>
</feature>
<feature type="region of interest" description="Disordered" evidence="1">
    <location>
        <begin position="1"/>
        <end position="62"/>
    </location>
</feature>
<dbReference type="Proteomes" id="UP001203297">
    <property type="component" value="Unassembled WGS sequence"/>
</dbReference>
<accession>A0AAD4M409</accession>
<organism evidence="2 3">
    <name type="scientific">Multifurca ochricompacta</name>
    <dbReference type="NCBI Taxonomy" id="376703"/>
    <lineage>
        <taxon>Eukaryota</taxon>
        <taxon>Fungi</taxon>
        <taxon>Dikarya</taxon>
        <taxon>Basidiomycota</taxon>
        <taxon>Agaricomycotina</taxon>
        <taxon>Agaricomycetes</taxon>
        <taxon>Russulales</taxon>
        <taxon>Russulaceae</taxon>
        <taxon>Multifurca</taxon>
    </lineage>
</organism>
<sequence length="125" mass="14167">MANIQPISNDETQQALPLPRTDSPTRMDAIPQRAASEPNEGTRLADTDPQSTSPTRSPHLRLVESRGRIKSLRTQRRHAERYFVNRLSRSMGIRYWQVRPVQGSRLGKPEPLCASVGTIPLRVRE</sequence>